<evidence type="ECO:0000256" key="4">
    <source>
        <dbReference type="SAM" id="MobiDB-lite"/>
    </source>
</evidence>
<dbReference type="SMART" id="SM00353">
    <property type="entry name" value="HLH"/>
    <property type="match status" value="1"/>
</dbReference>
<evidence type="ECO:0000256" key="2">
    <source>
        <dbReference type="ARBA" id="ARBA00022737"/>
    </source>
</evidence>
<dbReference type="PANTHER" id="PTHR22847:SF637">
    <property type="entry name" value="WD REPEAT DOMAIN 5B"/>
    <property type="match status" value="1"/>
</dbReference>
<dbReference type="InterPro" id="IPR001680">
    <property type="entry name" value="WD40_rpt"/>
</dbReference>
<dbReference type="GO" id="GO:1990234">
    <property type="term" value="C:transferase complex"/>
    <property type="evidence" value="ECO:0007669"/>
    <property type="project" value="UniProtKB-ARBA"/>
</dbReference>
<name>A0A4T0FVI2_9BASI</name>
<dbReference type="SUPFAM" id="SSF50978">
    <property type="entry name" value="WD40 repeat-like"/>
    <property type="match status" value="1"/>
</dbReference>
<dbReference type="SUPFAM" id="SSF47459">
    <property type="entry name" value="HLH, helix-loop-helix DNA-binding domain"/>
    <property type="match status" value="1"/>
</dbReference>
<dbReference type="Gene3D" id="2.130.10.10">
    <property type="entry name" value="YVTN repeat-like/Quinoprotein amine dehydrogenase"/>
    <property type="match status" value="2"/>
</dbReference>
<dbReference type="SUPFAM" id="SSF81383">
    <property type="entry name" value="F-box domain"/>
    <property type="match status" value="1"/>
</dbReference>
<protein>
    <recommendedName>
        <fullName evidence="9">BHLH domain-containing protein</fullName>
    </recommendedName>
</protein>
<dbReference type="EMBL" id="SPNW01000005">
    <property type="protein sequence ID" value="TIA92759.1"/>
    <property type="molecule type" value="Genomic_DNA"/>
</dbReference>
<dbReference type="Pfam" id="PF00400">
    <property type="entry name" value="WD40"/>
    <property type="match status" value="5"/>
</dbReference>
<dbReference type="InterPro" id="IPR001810">
    <property type="entry name" value="F-box_dom"/>
</dbReference>
<dbReference type="OrthoDB" id="19711at2759"/>
<dbReference type="Gene3D" id="1.20.1280.50">
    <property type="match status" value="1"/>
</dbReference>
<evidence type="ECO:0000256" key="3">
    <source>
        <dbReference type="PROSITE-ProRule" id="PRU00221"/>
    </source>
</evidence>
<keyword evidence="8" id="KW-1185">Reference proteome</keyword>
<evidence type="ECO:0000259" key="6">
    <source>
        <dbReference type="PROSITE" id="PS50888"/>
    </source>
</evidence>
<dbReference type="PROSITE" id="PS50082">
    <property type="entry name" value="WD_REPEATS_2"/>
    <property type="match status" value="3"/>
</dbReference>
<dbReference type="PRINTS" id="PR00320">
    <property type="entry name" value="GPROTEINBRPT"/>
</dbReference>
<keyword evidence="2" id="KW-0677">Repeat</keyword>
<feature type="compositionally biased region" description="Low complexity" evidence="4">
    <location>
        <begin position="600"/>
        <end position="622"/>
    </location>
</feature>
<dbReference type="PANTHER" id="PTHR22847">
    <property type="entry name" value="WD40 REPEAT PROTEIN"/>
    <property type="match status" value="1"/>
</dbReference>
<dbReference type="InterPro" id="IPR036047">
    <property type="entry name" value="F-box-like_dom_sf"/>
</dbReference>
<organism evidence="7 8">
    <name type="scientific">Wallemia hederae</name>
    <dbReference type="NCBI Taxonomy" id="1540922"/>
    <lineage>
        <taxon>Eukaryota</taxon>
        <taxon>Fungi</taxon>
        <taxon>Dikarya</taxon>
        <taxon>Basidiomycota</taxon>
        <taxon>Wallemiomycotina</taxon>
        <taxon>Wallemiomycetes</taxon>
        <taxon>Wallemiales</taxon>
        <taxon>Wallemiaceae</taxon>
        <taxon>Wallemia</taxon>
    </lineage>
</organism>
<feature type="domain" description="BHLH" evidence="6">
    <location>
        <begin position="526"/>
        <end position="582"/>
    </location>
</feature>
<dbReference type="InterPro" id="IPR011598">
    <property type="entry name" value="bHLH_dom"/>
</dbReference>
<dbReference type="InterPro" id="IPR019775">
    <property type="entry name" value="WD40_repeat_CS"/>
</dbReference>
<keyword evidence="1 3" id="KW-0853">WD repeat</keyword>
<dbReference type="SMART" id="SM00320">
    <property type="entry name" value="WD40"/>
    <property type="match status" value="7"/>
</dbReference>
<dbReference type="InterPro" id="IPR036638">
    <property type="entry name" value="HLH_DNA-bd_sf"/>
</dbReference>
<evidence type="ECO:0000259" key="5">
    <source>
        <dbReference type="PROSITE" id="PS50181"/>
    </source>
</evidence>
<dbReference type="PROSITE" id="PS00678">
    <property type="entry name" value="WD_REPEATS_1"/>
    <property type="match status" value="3"/>
</dbReference>
<dbReference type="Proteomes" id="UP000310189">
    <property type="component" value="Unassembled WGS sequence"/>
</dbReference>
<reference evidence="7 8" key="1">
    <citation type="submission" date="2019-03" db="EMBL/GenBank/DDBJ databases">
        <title>Sequencing 23 genomes of Wallemia ichthyophaga.</title>
        <authorList>
            <person name="Gostincar C."/>
        </authorList>
    </citation>
    <scope>NUCLEOTIDE SEQUENCE [LARGE SCALE GENOMIC DNA]</scope>
    <source>
        <strain evidence="7 8">EXF-5753</strain>
    </source>
</reference>
<gene>
    <name evidence="7" type="ORF">E3P99_00483</name>
</gene>
<dbReference type="PROSITE" id="PS50294">
    <property type="entry name" value="WD_REPEATS_REGION"/>
    <property type="match status" value="3"/>
</dbReference>
<evidence type="ECO:0000313" key="7">
    <source>
        <dbReference type="EMBL" id="TIA92759.1"/>
    </source>
</evidence>
<dbReference type="Pfam" id="PF00010">
    <property type="entry name" value="HLH"/>
    <property type="match status" value="1"/>
</dbReference>
<dbReference type="SMART" id="SM00256">
    <property type="entry name" value="FBOX"/>
    <property type="match status" value="1"/>
</dbReference>
<feature type="repeat" description="WD" evidence="3">
    <location>
        <begin position="396"/>
        <end position="430"/>
    </location>
</feature>
<comment type="caution">
    <text evidence="7">The sequence shown here is derived from an EMBL/GenBank/DDBJ whole genome shotgun (WGS) entry which is preliminary data.</text>
</comment>
<dbReference type="GO" id="GO:0046983">
    <property type="term" value="F:protein dimerization activity"/>
    <property type="evidence" value="ECO:0007669"/>
    <property type="project" value="InterPro"/>
</dbReference>
<evidence type="ECO:0008006" key="9">
    <source>
        <dbReference type="Google" id="ProtNLM"/>
    </source>
</evidence>
<dbReference type="Pfam" id="PF12937">
    <property type="entry name" value="F-box-like"/>
    <property type="match status" value="1"/>
</dbReference>
<dbReference type="PROSITE" id="PS50181">
    <property type="entry name" value="FBOX"/>
    <property type="match status" value="1"/>
</dbReference>
<evidence type="ECO:0000313" key="8">
    <source>
        <dbReference type="Proteomes" id="UP000310189"/>
    </source>
</evidence>
<evidence type="ECO:0000256" key="1">
    <source>
        <dbReference type="ARBA" id="ARBA00022574"/>
    </source>
</evidence>
<proteinExistence type="predicted"/>
<dbReference type="InterPro" id="IPR036322">
    <property type="entry name" value="WD40_repeat_dom_sf"/>
</dbReference>
<feature type="repeat" description="WD" evidence="3">
    <location>
        <begin position="187"/>
        <end position="226"/>
    </location>
</feature>
<sequence>MILSQLLSAIIPLESVHRDILLDLPPEISIYILLHLNLHDILTCQLVSRYWHILASDNLIYRDLFHRFGWQLAEHVKDTPPPSPAYTPPTLSRSSSFNSLSLGMSRSNSFNRSSFAHAVAKNRPFSNLAMTSPDDGSNSGFIDSLNSLPSSPLNLKPTSLDWYQLFKNRLQLENHWFGACEPKIDFLDGHTDSVYTVAFDDEKIVSGSRDRSIRIWDMKALRLLNTIPDAHNGSVISVKMKKSFGVSAGSDGKVLVWKFGVGRQVGKAKVARVLDNHSLGVLDADFNKDYIVSCSKDSSICVYSRKTLNLLYRLDEAHASPVNSLSITKSNILASAGGDKVINIWNLDEGALVRTIEKAHSRGIACIDIDNEIIASGSSDNTIQLSLTDGTHLCNLVGHQGLVRSLQIDSSRRIIVSGSYDRCVKVWNLNKVDGDIQYINDINKHSSLIFDLDFDSKRIVTASHDKRIMVVDFTVGVPNAGLFLMHVLWFMTKSNALGFFVTCDHETIKCKCMTNNTLSKKEKDILRKQQHSEIERKRRLKVNKRFDELRELVSKDTQNVNSKPTDFKLQILDQTVDYINQLKSEIEALKGGNSGVEGVASGSASAALPAPTTSTNAAASPPKKINKEPTPAPHKLRTITPPSHPPPPTDETIVADVLVSLSTPESPFTKLGMSTTNKIPDDLALPPPM</sequence>
<dbReference type="CDD" id="cd00200">
    <property type="entry name" value="WD40"/>
    <property type="match status" value="1"/>
</dbReference>
<feature type="region of interest" description="Disordered" evidence="4">
    <location>
        <begin position="597"/>
        <end position="689"/>
    </location>
</feature>
<dbReference type="CDD" id="cd09917">
    <property type="entry name" value="F-box_SF"/>
    <property type="match status" value="1"/>
</dbReference>
<feature type="domain" description="F-box" evidence="5">
    <location>
        <begin position="18"/>
        <end position="64"/>
    </location>
</feature>
<dbReference type="InterPro" id="IPR020472">
    <property type="entry name" value="WD40_PAC1"/>
</dbReference>
<feature type="compositionally biased region" description="Polar residues" evidence="4">
    <location>
        <begin position="660"/>
        <end position="678"/>
    </location>
</feature>
<feature type="repeat" description="WD" evidence="3">
    <location>
        <begin position="315"/>
        <end position="355"/>
    </location>
</feature>
<dbReference type="Gene3D" id="4.10.280.10">
    <property type="entry name" value="Helix-loop-helix DNA-binding domain"/>
    <property type="match status" value="1"/>
</dbReference>
<dbReference type="PROSITE" id="PS50888">
    <property type="entry name" value="BHLH"/>
    <property type="match status" value="1"/>
</dbReference>
<dbReference type="AlphaFoldDB" id="A0A4T0FVI2"/>
<dbReference type="InterPro" id="IPR015943">
    <property type="entry name" value="WD40/YVTN_repeat-like_dom_sf"/>
</dbReference>
<dbReference type="InterPro" id="IPR045239">
    <property type="entry name" value="bHLH95_bHLH"/>
</dbReference>
<dbReference type="CDD" id="cd11393">
    <property type="entry name" value="bHLH_AtbHLH_like"/>
    <property type="match status" value="1"/>
</dbReference>
<accession>A0A4T0FVI2</accession>